<accession>A0A538SSY1</accession>
<evidence type="ECO:0000313" key="3">
    <source>
        <dbReference type="Proteomes" id="UP000319829"/>
    </source>
</evidence>
<dbReference type="SUPFAM" id="SSF51735">
    <property type="entry name" value="NAD(P)-binding Rossmann-fold domains"/>
    <property type="match status" value="1"/>
</dbReference>
<dbReference type="Gene3D" id="3.40.50.720">
    <property type="entry name" value="NAD(P)-binding Rossmann-like Domain"/>
    <property type="match status" value="1"/>
</dbReference>
<dbReference type="InterPro" id="IPR036291">
    <property type="entry name" value="NAD(P)-bd_dom_sf"/>
</dbReference>
<protein>
    <submittedName>
        <fullName evidence="2">CoA-binding protein</fullName>
    </submittedName>
</protein>
<dbReference type="InterPro" id="IPR003781">
    <property type="entry name" value="CoA-bd"/>
</dbReference>
<sequence length="144" mass="15838">MKPDPDSKASARPARDIIADFLAQGPYAVVGASTNRDKFGNKVLRAYQRKGFKVYPINPREPEIEGLKAYVDLKSLPETPRGVSIITPPPVTERIVREAADAGARFVWMQPGAESPEAIRLARERGLEVIADGSCFLVETKFRG</sequence>
<evidence type="ECO:0000259" key="1">
    <source>
        <dbReference type="SMART" id="SM00881"/>
    </source>
</evidence>
<dbReference type="Pfam" id="PF13380">
    <property type="entry name" value="CoA_binding_2"/>
    <property type="match status" value="1"/>
</dbReference>
<comment type="caution">
    <text evidence="2">The sequence shown here is derived from an EMBL/GenBank/DDBJ whole genome shotgun (WGS) entry which is preliminary data.</text>
</comment>
<name>A0A538SSY1_UNCEI</name>
<gene>
    <name evidence="2" type="ORF">E6K74_06005</name>
</gene>
<dbReference type="AlphaFoldDB" id="A0A538SSY1"/>
<dbReference type="Proteomes" id="UP000319829">
    <property type="component" value="Unassembled WGS sequence"/>
</dbReference>
<organism evidence="2 3">
    <name type="scientific">Eiseniibacteriota bacterium</name>
    <dbReference type="NCBI Taxonomy" id="2212470"/>
    <lineage>
        <taxon>Bacteria</taxon>
        <taxon>Candidatus Eiseniibacteriota</taxon>
    </lineage>
</organism>
<feature type="domain" description="CoA-binding" evidence="1">
    <location>
        <begin position="21"/>
        <end position="113"/>
    </location>
</feature>
<dbReference type="PANTHER" id="PTHR33303">
    <property type="entry name" value="CYTOPLASMIC PROTEIN-RELATED"/>
    <property type="match status" value="1"/>
</dbReference>
<proteinExistence type="predicted"/>
<dbReference type="PANTHER" id="PTHR33303:SF2">
    <property type="entry name" value="COA-BINDING DOMAIN-CONTAINING PROTEIN"/>
    <property type="match status" value="1"/>
</dbReference>
<reference evidence="2 3" key="1">
    <citation type="journal article" date="2019" name="Nat. Microbiol.">
        <title>Mediterranean grassland soil C-N compound turnover is dependent on rainfall and depth, and is mediated by genomically divergent microorganisms.</title>
        <authorList>
            <person name="Diamond S."/>
            <person name="Andeer P.F."/>
            <person name="Li Z."/>
            <person name="Crits-Christoph A."/>
            <person name="Burstein D."/>
            <person name="Anantharaman K."/>
            <person name="Lane K.R."/>
            <person name="Thomas B.C."/>
            <person name="Pan C."/>
            <person name="Northen T.R."/>
            <person name="Banfield J.F."/>
        </authorList>
    </citation>
    <scope>NUCLEOTIDE SEQUENCE [LARGE SCALE GENOMIC DNA]</scope>
    <source>
        <strain evidence="2">WS_4</strain>
    </source>
</reference>
<dbReference type="SMART" id="SM00881">
    <property type="entry name" value="CoA_binding"/>
    <property type="match status" value="1"/>
</dbReference>
<evidence type="ECO:0000313" key="2">
    <source>
        <dbReference type="EMBL" id="TMQ54502.1"/>
    </source>
</evidence>
<dbReference type="EMBL" id="VBOU01000071">
    <property type="protein sequence ID" value="TMQ54502.1"/>
    <property type="molecule type" value="Genomic_DNA"/>
</dbReference>